<sequence length="564" mass="64334">MSGENENPSSVIGLDRKKIKDFFLRKLPEMKEAVIDAIIEMLPSVPHYQEENDHFTFRIIMGNGNPPMGWNRRIYEFSGDALENLFKERVKACLKDVIHFCKSGCDLIIQQLSGREKSESSIEVGVFQSDLGNAGETERALLEKGFLLIECVNRSKICINSHTSSGVSDPLLIRFDLDENEFSDNLEDKDLDSYPSGFWAGLFSQIKREVHGTICLFVDPSWNGNEDENFDSGKIVFDDYKEMQIKPDSMLETQTFRDLYEQNFIRKMFISMLNYDGITVIDTNGCVRAFHCFVSIHRGKFTSGGARHRAYRALANLFKDNECYKALYFQSQEGNVRFYYKFRVSPSFDSTVMDQCDAASESENVKIKPTEFVDGKAASLASAVNASVTETASADDNLPLADYLNRLRDAHLGIDNFYNEPKPAEDLYNATIEMTDELWSRVNVGRVINVPLICLIGNSYGYSTNAEPFIKKFLEKIPQSVWKDYMKNKCFEDTSLSSTLGSKNQESQWLKLMNEAGTDDGKTEKYVTDELATHIKAVYKKVSKLFAQKFEEERSLWENLFKGY</sequence>
<reference evidence="1 2" key="1">
    <citation type="submission" date="2017-08" db="EMBL/GenBank/DDBJ databases">
        <authorList>
            <person name="de Groot N.N."/>
        </authorList>
    </citation>
    <scope>NUCLEOTIDE SEQUENCE [LARGE SCALE GENOMIC DNA]</scope>
    <source>
        <strain evidence="1 2">HM2</strain>
    </source>
</reference>
<gene>
    <name evidence="1" type="ORF">SAMN05661053_0416</name>
</gene>
<evidence type="ECO:0000313" key="1">
    <source>
        <dbReference type="EMBL" id="SUQ19188.1"/>
    </source>
</evidence>
<dbReference type="Proteomes" id="UP000255423">
    <property type="component" value="Unassembled WGS sequence"/>
</dbReference>
<accession>A0A380RUG8</accession>
<dbReference type="EMBL" id="UHJL01000001">
    <property type="protein sequence ID" value="SUQ19188.1"/>
    <property type="molecule type" value="Genomic_DNA"/>
</dbReference>
<proteinExistence type="predicted"/>
<evidence type="ECO:0000313" key="2">
    <source>
        <dbReference type="Proteomes" id="UP000255423"/>
    </source>
</evidence>
<dbReference type="RefSeq" id="WP_109571908.1">
    <property type="nucleotide sequence ID" value="NZ_UHJL01000001.1"/>
</dbReference>
<organism evidence="1 2">
    <name type="scientific">Fibrobacter succinogenes</name>
    <name type="common">Bacteroides succinogenes</name>
    <dbReference type="NCBI Taxonomy" id="833"/>
    <lineage>
        <taxon>Bacteria</taxon>
        <taxon>Pseudomonadati</taxon>
        <taxon>Fibrobacterota</taxon>
        <taxon>Fibrobacteria</taxon>
        <taxon>Fibrobacterales</taxon>
        <taxon>Fibrobacteraceae</taxon>
        <taxon>Fibrobacter</taxon>
    </lineage>
</organism>
<name>A0A380RUG8_FIBSU</name>
<dbReference type="AlphaFoldDB" id="A0A380RUG8"/>
<protein>
    <submittedName>
        <fullName evidence="1">Uncharacterized protein</fullName>
    </submittedName>
</protein>